<dbReference type="EMBL" id="JAAMPC010000006">
    <property type="protein sequence ID" value="KAG2308001.1"/>
    <property type="molecule type" value="Genomic_DNA"/>
</dbReference>
<evidence type="ECO:0008006" key="6">
    <source>
        <dbReference type="Google" id="ProtNLM"/>
    </source>
</evidence>
<dbReference type="InterPro" id="IPR025836">
    <property type="entry name" value="Zn_knuckle_CX2CX4HX4C"/>
</dbReference>
<sequence length="640" mass="72054">MRDFLGFSLDPGWIKTSLFVFSVKLKLSRGSLVKAYEGEGFQLGSSVRVRIGVIWWIIWDLFQDHYKDLFWFEAGRAADFMIGTEDVRSGGKKMEVAKPRLKISVPRFDNTELIARYAKTVIGRCMNPPKQDMKILLFMLPRIWQVEGRVTGSDLGLGRFQFDFETEEDIVEVLKMEPFHFDYWMVSIVRWKPVLDANYPSKITFWVRVLDVPLQFWAASTFQGVGDAIGKVQGEVDLLEGRVRVVLDGFKPLVFSMEVDFAEGVELVVNLRYEKLFGFCRECCCMTHDQTRCPNLIPAVEEGALVVEPKLEQGAHVTSYKAVVSNGKETDEVYHEGLNVHSRGMKDGSKGKSIAREKHASFRQDRAYRAYKERYPRSFGEGSSRGGRNFGIGVPKEQHGRFAINPRGIQNLRHGEEGHNLSNPQKLMMDAFKGANQHPKATQVSQRTMVEDGNNSKARKSLQFDETVNAEVAGEVIEEVSVNMRQEIPTPLDGNLLIGDEVMKDLDLMEQDQSALDDANLMIEGVLLSDSELLDEEWEEGEVPEFMEEMEEMPLEVGSEKVVEAQNISEDLNEKEDHGAKASKKKGLKTGVFGGASKKRLVQNLLSPRKNKMAKAPVKNGDKGNGEGKKVLSKPKDGNA</sequence>
<proteinExistence type="predicted"/>
<feature type="compositionally biased region" description="Basic and acidic residues" evidence="1">
    <location>
        <begin position="620"/>
        <end position="640"/>
    </location>
</feature>
<protein>
    <recommendedName>
        <fullName evidence="6">DUF4283 domain-containing protein</fullName>
    </recommendedName>
</protein>
<dbReference type="PANTHER" id="PTHR31286:SF163">
    <property type="entry name" value="ZINC KNUCKLE CX2CX4HX4C DOMAIN-CONTAINING PROTEIN"/>
    <property type="match status" value="1"/>
</dbReference>
<feature type="domain" description="DUF4283" evidence="2">
    <location>
        <begin position="118"/>
        <end position="195"/>
    </location>
</feature>
<organism evidence="4 5">
    <name type="scientific">Brassica carinata</name>
    <name type="common">Ethiopian mustard</name>
    <name type="synonym">Abyssinian cabbage</name>
    <dbReference type="NCBI Taxonomy" id="52824"/>
    <lineage>
        <taxon>Eukaryota</taxon>
        <taxon>Viridiplantae</taxon>
        <taxon>Streptophyta</taxon>
        <taxon>Embryophyta</taxon>
        <taxon>Tracheophyta</taxon>
        <taxon>Spermatophyta</taxon>
        <taxon>Magnoliopsida</taxon>
        <taxon>eudicotyledons</taxon>
        <taxon>Gunneridae</taxon>
        <taxon>Pentapetalae</taxon>
        <taxon>rosids</taxon>
        <taxon>malvids</taxon>
        <taxon>Brassicales</taxon>
        <taxon>Brassicaceae</taxon>
        <taxon>Brassiceae</taxon>
        <taxon>Brassica</taxon>
    </lineage>
</organism>
<accession>A0A8X7VB47</accession>
<dbReference type="Pfam" id="PF14392">
    <property type="entry name" value="zf-CCHC_4"/>
    <property type="match status" value="1"/>
</dbReference>
<dbReference type="PANTHER" id="PTHR31286">
    <property type="entry name" value="GLYCINE-RICH CELL WALL STRUCTURAL PROTEIN 1.8-LIKE"/>
    <property type="match status" value="1"/>
</dbReference>
<evidence type="ECO:0000259" key="3">
    <source>
        <dbReference type="Pfam" id="PF14392"/>
    </source>
</evidence>
<evidence type="ECO:0000313" key="5">
    <source>
        <dbReference type="Proteomes" id="UP000886595"/>
    </source>
</evidence>
<name>A0A8X7VB47_BRACI</name>
<feature type="region of interest" description="Disordered" evidence="1">
    <location>
        <begin position="571"/>
        <end position="640"/>
    </location>
</feature>
<evidence type="ECO:0000259" key="2">
    <source>
        <dbReference type="Pfam" id="PF14111"/>
    </source>
</evidence>
<feature type="domain" description="Zinc knuckle CX2CX4HX4C" evidence="3">
    <location>
        <begin position="250"/>
        <end position="294"/>
    </location>
</feature>
<dbReference type="OrthoDB" id="1048572at2759"/>
<comment type="caution">
    <text evidence="4">The sequence shown here is derived from an EMBL/GenBank/DDBJ whole genome shotgun (WGS) entry which is preliminary data.</text>
</comment>
<keyword evidence="5" id="KW-1185">Reference proteome</keyword>
<reference evidence="4 5" key="1">
    <citation type="submission" date="2020-02" db="EMBL/GenBank/DDBJ databases">
        <authorList>
            <person name="Ma Q."/>
            <person name="Huang Y."/>
            <person name="Song X."/>
            <person name="Pei D."/>
        </authorList>
    </citation>
    <scope>NUCLEOTIDE SEQUENCE [LARGE SCALE GENOMIC DNA]</scope>
    <source>
        <strain evidence="4">Sxm20200214</strain>
        <tissue evidence="4">Leaf</tissue>
    </source>
</reference>
<dbReference type="InterPro" id="IPR040256">
    <property type="entry name" value="At4g02000-like"/>
</dbReference>
<evidence type="ECO:0000256" key="1">
    <source>
        <dbReference type="SAM" id="MobiDB-lite"/>
    </source>
</evidence>
<dbReference type="InterPro" id="IPR025558">
    <property type="entry name" value="DUF4283"/>
</dbReference>
<dbReference type="AlphaFoldDB" id="A0A8X7VB47"/>
<dbReference type="Pfam" id="PF14111">
    <property type="entry name" value="DUF4283"/>
    <property type="match status" value="1"/>
</dbReference>
<gene>
    <name evidence="4" type="ORF">Bca52824_027749</name>
</gene>
<evidence type="ECO:0000313" key="4">
    <source>
        <dbReference type="EMBL" id="KAG2308001.1"/>
    </source>
</evidence>
<dbReference type="Proteomes" id="UP000886595">
    <property type="component" value="Unassembled WGS sequence"/>
</dbReference>